<evidence type="ECO:0000313" key="6">
    <source>
        <dbReference type="Proteomes" id="UP000198734"/>
    </source>
</evidence>
<dbReference type="InterPro" id="IPR038901">
    <property type="entry name" value="HEXDC-like"/>
</dbReference>
<dbReference type="Proteomes" id="UP000198734">
    <property type="component" value="Unassembled WGS sequence"/>
</dbReference>
<organism evidence="5 6">
    <name type="scientific">Psychrobacillus psychrotolerans</name>
    <dbReference type="NCBI Taxonomy" id="126156"/>
    <lineage>
        <taxon>Bacteria</taxon>
        <taxon>Bacillati</taxon>
        <taxon>Bacillota</taxon>
        <taxon>Bacilli</taxon>
        <taxon>Bacillales</taxon>
        <taxon>Bacillaceae</taxon>
        <taxon>Psychrobacillus</taxon>
    </lineage>
</organism>
<proteinExistence type="inferred from homology"/>
<reference evidence="6" key="1">
    <citation type="submission" date="2016-10" db="EMBL/GenBank/DDBJ databases">
        <authorList>
            <person name="Varghese N."/>
            <person name="Submissions S."/>
        </authorList>
    </citation>
    <scope>NUCLEOTIDE SEQUENCE [LARGE SCALE GENOMIC DNA]</scope>
    <source>
        <strain evidence="6">DSM 11706</strain>
    </source>
</reference>
<dbReference type="InterPro" id="IPR015883">
    <property type="entry name" value="Glyco_hydro_20_cat"/>
</dbReference>
<dbReference type="InterPro" id="IPR017853">
    <property type="entry name" value="GH"/>
</dbReference>
<dbReference type="GO" id="GO:0005975">
    <property type="term" value="P:carbohydrate metabolic process"/>
    <property type="evidence" value="ECO:0007669"/>
    <property type="project" value="InterPro"/>
</dbReference>
<evidence type="ECO:0000259" key="4">
    <source>
        <dbReference type="Pfam" id="PF18088"/>
    </source>
</evidence>
<accession>A0A1I5Y0Y4</accession>
<evidence type="ECO:0000259" key="3">
    <source>
        <dbReference type="Pfam" id="PF00728"/>
    </source>
</evidence>
<dbReference type="Gene3D" id="3.20.20.80">
    <property type="entry name" value="Glycosidases"/>
    <property type="match status" value="1"/>
</dbReference>
<dbReference type="AlphaFoldDB" id="A0A1I5Y0Y4"/>
<dbReference type="PANTHER" id="PTHR21040">
    <property type="entry name" value="BCDNA.GH04120"/>
    <property type="match status" value="1"/>
</dbReference>
<dbReference type="CDD" id="cd06565">
    <property type="entry name" value="GH20_GcnA-like"/>
    <property type="match status" value="1"/>
</dbReference>
<dbReference type="GO" id="GO:0004563">
    <property type="term" value="F:beta-N-acetylhexosaminidase activity"/>
    <property type="evidence" value="ECO:0007669"/>
    <property type="project" value="UniProtKB-ARBA"/>
</dbReference>
<dbReference type="PANTHER" id="PTHR21040:SF8">
    <property type="entry name" value="BCDNA.GH04120"/>
    <property type="match status" value="1"/>
</dbReference>
<evidence type="ECO:0000256" key="1">
    <source>
        <dbReference type="ARBA" id="ARBA00006285"/>
    </source>
</evidence>
<dbReference type="RefSeq" id="WP_093536352.1">
    <property type="nucleotide sequence ID" value="NZ_FOXU01000002.1"/>
</dbReference>
<dbReference type="EMBL" id="FOXU01000002">
    <property type="protein sequence ID" value="SFQ37647.1"/>
    <property type="molecule type" value="Genomic_DNA"/>
</dbReference>
<dbReference type="Gene3D" id="1.20.120.670">
    <property type="entry name" value="N-acetyl-b-d-glucoasminidase"/>
    <property type="match status" value="1"/>
</dbReference>
<gene>
    <name evidence="5" type="ORF">SAMN05421670_1823</name>
</gene>
<dbReference type="STRING" id="126156.SAMN05421670_1823"/>
<dbReference type="OrthoDB" id="383771at2"/>
<sequence>MKIHFTGDLTEISEGITILSDDLGIQRAEDGYPIEVINCQGPLVVQNNDGKGQIIFENKIHFFRGLGLWLQHIEKREEFHLTEEPQFETSGAMIDVSRNAVLKVDGIKMLLRKMAVMGLNMVMVYTEETYEVPGIPYFGYMRGRYTETEIQECDDYAFQLGIEMIPCIQTLAHLKEALKWGYANDIKDTEDILLVGELKTYELLKRLIEAASRPYRTKRIHIGMDEALQLGRGKYMEKKGYQNRFEIMNQHLQEVVSITEEYGLQPMIWSDMYFRLASQNGNYYDFDSSLLDQVKQSIPNVKMVYWDYYHSDESFYEEMLNTHKQIVSQPIFAGGLWTWNGISPNYARAFKNSEAALNACKKIGVKEVFATMWGDNGAETPIQSALPGLQLFAEHTYHQEVSREHLEERFTYCTGYKLHDFLLLNQFDEIPGVMEDNLYSSNPSKFLLWQDVLVGLFDENIKGLPIAEHYSGLVEQLGAAKLRNQGMVLLFSFYEQLASVLSVKAELGIDLKSAYDKRNKVGVKVCLKKLEILKVEVDSLRKAHRDVWFSINKAFGWEVLDIRYGGLLTRIETAEYRLHVWIDGKVSKLEELEEKRLRYDGPEQFPDNVTLGRGETYNRIVTAGSI</sequence>
<dbReference type="Pfam" id="PF18088">
    <property type="entry name" value="Glyco_H_20C_C"/>
    <property type="match status" value="1"/>
</dbReference>
<dbReference type="InterPro" id="IPR041063">
    <property type="entry name" value="Glyco_H_20C_C"/>
</dbReference>
<comment type="similarity">
    <text evidence="1">Belongs to the glycosyl hydrolase 20 family.</text>
</comment>
<protein>
    <submittedName>
        <fullName evidence="5">Glycosyl hydrolase family 20, catalytic domain</fullName>
    </submittedName>
</protein>
<feature type="domain" description="Glycoside Hydrolase 20C C-terminal" evidence="4">
    <location>
        <begin position="420"/>
        <end position="605"/>
    </location>
</feature>
<evidence type="ECO:0000256" key="2">
    <source>
        <dbReference type="ARBA" id="ARBA00022801"/>
    </source>
</evidence>
<dbReference type="SUPFAM" id="SSF51445">
    <property type="entry name" value="(Trans)glycosidases"/>
    <property type="match status" value="1"/>
</dbReference>
<dbReference type="Pfam" id="PF00728">
    <property type="entry name" value="Glyco_hydro_20"/>
    <property type="match status" value="1"/>
</dbReference>
<keyword evidence="2 5" id="KW-0378">Hydrolase</keyword>
<feature type="domain" description="Glycoside hydrolase family 20 catalytic" evidence="3">
    <location>
        <begin position="91"/>
        <end position="295"/>
    </location>
</feature>
<name>A0A1I5Y0Y4_9BACI</name>
<evidence type="ECO:0000313" key="5">
    <source>
        <dbReference type="EMBL" id="SFQ37647.1"/>
    </source>
</evidence>
<keyword evidence="6" id="KW-1185">Reference proteome</keyword>